<protein>
    <submittedName>
        <fullName evidence="1">Uncharacterized protein</fullName>
    </submittedName>
</protein>
<evidence type="ECO:0000313" key="1">
    <source>
        <dbReference type="EMBL" id="EOT39279.1"/>
    </source>
</evidence>
<reference evidence="1 2" key="1">
    <citation type="submission" date="2013-03" db="EMBL/GenBank/DDBJ databases">
        <title>The Genome Sequence of Enterococcus dispar ATCC_51266 (Illumina only assembly).</title>
        <authorList>
            <consortium name="The Broad Institute Genomics Platform"/>
            <consortium name="The Broad Institute Genome Sequencing Center for Infectious Disease"/>
            <person name="Earl A."/>
            <person name="Russ C."/>
            <person name="Gilmore M."/>
            <person name="Surin D."/>
            <person name="Walker B."/>
            <person name="Young S."/>
            <person name="Zeng Q."/>
            <person name="Gargeya S."/>
            <person name="Fitzgerald M."/>
            <person name="Haas B."/>
            <person name="Abouelleil A."/>
            <person name="Allen A.W."/>
            <person name="Alvarado L."/>
            <person name="Arachchi H.M."/>
            <person name="Berlin A.M."/>
            <person name="Chapman S.B."/>
            <person name="Gainer-Dewar J."/>
            <person name="Goldberg J."/>
            <person name="Griggs A."/>
            <person name="Gujja S."/>
            <person name="Hansen M."/>
            <person name="Howarth C."/>
            <person name="Imamovic A."/>
            <person name="Ireland A."/>
            <person name="Larimer J."/>
            <person name="McCowan C."/>
            <person name="Murphy C."/>
            <person name="Pearson M."/>
            <person name="Poon T.W."/>
            <person name="Priest M."/>
            <person name="Roberts A."/>
            <person name="Saif S."/>
            <person name="Shea T."/>
            <person name="Sisk P."/>
            <person name="Sykes S."/>
            <person name="Wortman J."/>
            <person name="Nusbaum C."/>
            <person name="Birren B."/>
        </authorList>
    </citation>
    <scope>NUCLEOTIDE SEQUENCE [LARGE SCALE GENOMIC DNA]</scope>
    <source>
        <strain evidence="1 2">ATCC 51266</strain>
    </source>
</reference>
<gene>
    <name evidence="1" type="ORF">OMK_02275</name>
</gene>
<comment type="caution">
    <text evidence="1">The sequence shown here is derived from an EMBL/GenBank/DDBJ whole genome shotgun (WGS) entry which is preliminary data.</text>
</comment>
<proteinExistence type="predicted"/>
<sequence length="34" mass="3800">MNAKKILKTIAIPVLISLVPMLIKHKKETTAAKR</sequence>
<accession>S0K2C9</accession>
<dbReference type="HOGENOM" id="CLU_3373571_0_0_9"/>
<name>S0K2C9_9ENTE</name>
<dbReference type="EMBL" id="AHYR01000011">
    <property type="protein sequence ID" value="EOT39279.1"/>
    <property type="molecule type" value="Genomic_DNA"/>
</dbReference>
<evidence type="ECO:0000313" key="2">
    <source>
        <dbReference type="Proteomes" id="UP000014127"/>
    </source>
</evidence>
<keyword evidence="2" id="KW-1185">Reference proteome</keyword>
<organism evidence="1 2">
    <name type="scientific">Enterococcus dispar ATCC 51266</name>
    <dbReference type="NCBI Taxonomy" id="1139219"/>
    <lineage>
        <taxon>Bacteria</taxon>
        <taxon>Bacillati</taxon>
        <taxon>Bacillota</taxon>
        <taxon>Bacilli</taxon>
        <taxon>Lactobacillales</taxon>
        <taxon>Enterococcaceae</taxon>
        <taxon>Enterococcus</taxon>
    </lineage>
</organism>
<dbReference type="Proteomes" id="UP000014127">
    <property type="component" value="Unassembled WGS sequence"/>
</dbReference>
<dbReference type="AlphaFoldDB" id="S0K2C9"/>